<feature type="transmembrane region" description="Helical" evidence="2">
    <location>
        <begin position="33"/>
        <end position="52"/>
    </location>
</feature>
<feature type="transmembrane region" description="Helical" evidence="2">
    <location>
        <begin position="6"/>
        <end position="26"/>
    </location>
</feature>
<feature type="transmembrane region" description="Helical" evidence="2">
    <location>
        <begin position="86"/>
        <end position="109"/>
    </location>
</feature>
<evidence type="ECO:0000313" key="5">
    <source>
        <dbReference type="EMBL" id="MBD1429509.1"/>
    </source>
</evidence>
<keyword evidence="2" id="KW-1133">Transmembrane helix</keyword>
<comment type="similarity">
    <text evidence="1">Belongs to the TonB-dependent receptor family.</text>
</comment>
<evidence type="ECO:0000259" key="3">
    <source>
        <dbReference type="Pfam" id="PF05569"/>
    </source>
</evidence>
<dbReference type="Pfam" id="PF05569">
    <property type="entry name" value="Peptidase_M56"/>
    <property type="match status" value="1"/>
</dbReference>
<organism evidence="5 6">
    <name type="scientific">Sphingobacterium litopenaei</name>
    <dbReference type="NCBI Taxonomy" id="2763500"/>
    <lineage>
        <taxon>Bacteria</taxon>
        <taxon>Pseudomonadati</taxon>
        <taxon>Bacteroidota</taxon>
        <taxon>Sphingobacteriia</taxon>
        <taxon>Sphingobacteriales</taxon>
        <taxon>Sphingobacteriaceae</taxon>
        <taxon>Sphingobacterium</taxon>
    </lineage>
</organism>
<keyword evidence="6" id="KW-1185">Reference proteome</keyword>
<comment type="caution">
    <text evidence="5">The sequence shown here is derived from an EMBL/GenBank/DDBJ whole genome shotgun (WGS) entry which is preliminary data.</text>
</comment>
<dbReference type="CDD" id="cd07341">
    <property type="entry name" value="M56_BlaR1_MecR1_like"/>
    <property type="match status" value="1"/>
</dbReference>
<feature type="transmembrane region" description="Helical" evidence="2">
    <location>
        <begin position="265"/>
        <end position="284"/>
    </location>
</feature>
<keyword evidence="1 2" id="KW-0812">Transmembrane</keyword>
<evidence type="ECO:0000313" key="6">
    <source>
        <dbReference type="Proteomes" id="UP000651271"/>
    </source>
</evidence>
<dbReference type="PANTHER" id="PTHR34978">
    <property type="entry name" value="POSSIBLE SENSOR-TRANSDUCER PROTEIN BLAR"/>
    <property type="match status" value="1"/>
</dbReference>
<evidence type="ECO:0000256" key="2">
    <source>
        <dbReference type="SAM" id="Phobius"/>
    </source>
</evidence>
<protein>
    <submittedName>
        <fullName evidence="5">TonB-dependent receptor plug domain-containing protein</fullName>
    </submittedName>
</protein>
<dbReference type="InterPro" id="IPR023997">
    <property type="entry name" value="TonB-dep_OMP_SusC/RagA_CS"/>
</dbReference>
<dbReference type="PROSITE" id="PS52016">
    <property type="entry name" value="TONB_DEPENDENT_REC_3"/>
    <property type="match status" value="1"/>
</dbReference>
<dbReference type="PANTHER" id="PTHR34978:SF3">
    <property type="entry name" value="SLR0241 PROTEIN"/>
    <property type="match status" value="1"/>
</dbReference>
<sequence length="760" mass="87092">MENLLTYILQVNLLLALIYFGYHFLLKGLTFYVLNRIYFIIASIYAFVYQFIDIKTWFTKSEVIDTAFLPEFITPVFLNNSASSGISLLDIIIAVFSTVAIVFVLKFLVQLFSLLRIHLNSKDATWHSYLFRNVLFPVVPFSFFNKIYIHKEQHREIELQDIFAHEIVHVRGHHTVDILLFEIILVFCWYNPFVWLMRKAVRQNLEFLTDQQVLNKGVDKQTYQYSLLHVTKQGAAVGISNQFNFKTLKKRIMMMNKKRSSKLELSKYAFLLPVLLIAGASFTVSKAEKNIEKIVEKSQNTTVLDESLKVKMQGEVGELLKNTIGTDIISVDTSQKIYNADYPLAPSTFNREELRGKNLYFEIDEKLVSLDDFYDFPRSDIYAVDIYTDKEYIQKKIGKENVEGYFVITSRDWIAKNYPVEQLQKMVNEGNERGLTFTVEENGKKRIIKGQSADYEALKKLSPFYEYESDKKKKSVQTQVDVRRLKGKSEIDKTKKFIYDYDGKILSKSEFLAIADENLKQLTQMMSRSVMKGKYSSLVSNWEDYDGVIHAISAQGEEKLKEQREKALYVVDGVEKGKGFDLSSIKPDDIESISVLKDQSAIALYGDNGKDGVITITTKHNSSARIKERSNDEIGIFLKNDDDSNTNTRSPGIRLEGKKSINEIPKEERPLFVIDDKAQNLDFDINSLNSNDIESVSVFKGSSYIAEFGDNAKNGVIKIVTKKNKNKEVVITGYKSKESDSVKVNTKGAIKDITVTGYKK</sequence>
<gene>
    <name evidence="5" type="ORF">H8B04_07995</name>
</gene>
<dbReference type="Gene3D" id="2.170.130.10">
    <property type="entry name" value="TonB-dependent receptor, plug domain"/>
    <property type="match status" value="2"/>
</dbReference>
<dbReference type="InterPro" id="IPR008756">
    <property type="entry name" value="Peptidase_M56"/>
</dbReference>
<dbReference type="InterPro" id="IPR037066">
    <property type="entry name" value="Plug_dom_sf"/>
</dbReference>
<dbReference type="InterPro" id="IPR052173">
    <property type="entry name" value="Beta-lactam_resp_regulator"/>
</dbReference>
<proteinExistence type="inferred from homology"/>
<keyword evidence="5" id="KW-0675">Receptor</keyword>
<dbReference type="Pfam" id="PF07715">
    <property type="entry name" value="Plug"/>
    <property type="match status" value="1"/>
</dbReference>
<dbReference type="NCBIfam" id="TIGR04057">
    <property type="entry name" value="SusC_RagA_signa"/>
    <property type="match status" value="1"/>
</dbReference>
<reference evidence="5 6" key="1">
    <citation type="submission" date="2020-08" db="EMBL/GenBank/DDBJ databases">
        <title>Sphingobacterium sp. DN04309 isolated from aquaculture water.</title>
        <authorList>
            <person name="Zhang M."/>
        </authorList>
    </citation>
    <scope>NUCLEOTIDE SEQUENCE [LARGE SCALE GENOMIC DNA]</scope>
    <source>
        <strain evidence="5 6">DN04309</strain>
    </source>
</reference>
<keyword evidence="1" id="KW-1134">Transmembrane beta strand</keyword>
<dbReference type="SUPFAM" id="SSF56935">
    <property type="entry name" value="Porins"/>
    <property type="match status" value="2"/>
</dbReference>
<accession>A0ABR7YDX2</accession>
<evidence type="ECO:0000259" key="4">
    <source>
        <dbReference type="Pfam" id="PF07715"/>
    </source>
</evidence>
<dbReference type="EMBL" id="JACOIJ010000012">
    <property type="protein sequence ID" value="MBD1429509.1"/>
    <property type="molecule type" value="Genomic_DNA"/>
</dbReference>
<dbReference type="InterPro" id="IPR012910">
    <property type="entry name" value="Plug_dom"/>
</dbReference>
<dbReference type="InterPro" id="IPR039426">
    <property type="entry name" value="TonB-dep_rcpt-like"/>
</dbReference>
<keyword evidence="1" id="KW-0813">Transport</keyword>
<name>A0ABR7YDX2_9SPHI</name>
<keyword evidence="1 2" id="KW-0472">Membrane</keyword>
<feature type="domain" description="TonB-dependent receptor plug" evidence="4">
    <location>
        <begin position="565"/>
        <end position="613"/>
    </location>
</feature>
<feature type="domain" description="Peptidase M56" evidence="3">
    <location>
        <begin position="142"/>
        <end position="255"/>
    </location>
</feature>
<dbReference type="Proteomes" id="UP000651271">
    <property type="component" value="Unassembled WGS sequence"/>
</dbReference>
<feature type="transmembrane region" description="Helical" evidence="2">
    <location>
        <begin position="130"/>
        <end position="149"/>
    </location>
</feature>
<keyword evidence="1" id="KW-0998">Cell outer membrane</keyword>
<feature type="transmembrane region" description="Helical" evidence="2">
    <location>
        <begin position="178"/>
        <end position="197"/>
    </location>
</feature>
<evidence type="ECO:0000256" key="1">
    <source>
        <dbReference type="PROSITE-ProRule" id="PRU01360"/>
    </source>
</evidence>
<comment type="subcellular location">
    <subcellularLocation>
        <location evidence="1">Cell outer membrane</location>
        <topology evidence="1">Multi-pass membrane protein</topology>
    </subcellularLocation>
</comment>
<dbReference type="RefSeq" id="WP_190302015.1">
    <property type="nucleotide sequence ID" value="NZ_JACOIJ010000012.1"/>
</dbReference>